<evidence type="ECO:0000313" key="2">
    <source>
        <dbReference type="Proteomes" id="UP000249065"/>
    </source>
</evidence>
<proteinExistence type="predicted"/>
<keyword evidence="2" id="KW-1185">Reference proteome</keyword>
<protein>
    <submittedName>
        <fullName evidence="1">Uncharacterized protein</fullName>
    </submittedName>
</protein>
<accession>A0A327M0Q4</accession>
<reference evidence="2" key="1">
    <citation type="submission" date="2018-06" db="EMBL/GenBank/DDBJ databases">
        <authorList>
            <person name="Khan S.A."/>
        </authorList>
    </citation>
    <scope>NUCLEOTIDE SEQUENCE [LARGE SCALE GENOMIC DNA]</scope>
    <source>
        <strain evidence="2">DB-1506</strain>
    </source>
</reference>
<dbReference type="EMBL" id="QLIX01000026">
    <property type="protein sequence ID" value="RAI56116.1"/>
    <property type="molecule type" value="Genomic_DNA"/>
</dbReference>
<name>A0A327M0Q4_9PROT</name>
<comment type="caution">
    <text evidence="1">The sequence shown here is derived from an EMBL/GenBank/DDBJ whole genome shotgun (WGS) entry which is preliminary data.</text>
</comment>
<evidence type="ECO:0000313" key="1">
    <source>
        <dbReference type="EMBL" id="RAI56116.1"/>
    </source>
</evidence>
<gene>
    <name evidence="1" type="ORF">DOO78_22435</name>
</gene>
<dbReference type="AlphaFoldDB" id="A0A327M0Q4"/>
<sequence>MEDATVTGRRRLLGLAAATPLLLAAEEPSPPLSPAQRLLFETPHLAGLHAPLRLVYDFRREEEGREPVGDVIRLAVREGEAPGRFDVTPEFLTGPRALHYPPAPGFRGNPLLLFALDREARELSAATGGSTVWFRNRIRQGFVDAAAMQRITLPFEGRPVPATEVVLQPFGGERRARRYQAMRLRFVLAEAVPGWIHSIGSEVPAADGSGDGHGAVREAIVFARAEALPTAAP</sequence>
<organism evidence="1 2">
    <name type="scientific">Roseicella frigidaeris</name>
    <dbReference type="NCBI Taxonomy" id="2230885"/>
    <lineage>
        <taxon>Bacteria</taxon>
        <taxon>Pseudomonadati</taxon>
        <taxon>Pseudomonadota</taxon>
        <taxon>Alphaproteobacteria</taxon>
        <taxon>Acetobacterales</taxon>
        <taxon>Roseomonadaceae</taxon>
        <taxon>Roseicella</taxon>
    </lineage>
</organism>
<dbReference type="Proteomes" id="UP000249065">
    <property type="component" value="Unassembled WGS sequence"/>
</dbReference>